<protein>
    <recommendedName>
        <fullName evidence="3">DUF5305 domain-containing protein</fullName>
    </recommendedName>
</protein>
<dbReference type="EMBL" id="WMZR01000045">
    <property type="protein sequence ID" value="MTS53237.1"/>
    <property type="molecule type" value="Genomic_DNA"/>
</dbReference>
<evidence type="ECO:0000313" key="2">
    <source>
        <dbReference type="Proteomes" id="UP000449193"/>
    </source>
</evidence>
<gene>
    <name evidence="1" type="ORF">GMD52_17130</name>
</gene>
<reference evidence="1 2" key="1">
    <citation type="journal article" date="2019" name="Nat. Med.">
        <title>A library of human gut bacterial isolates paired with longitudinal multiomics data enables mechanistic microbiome research.</title>
        <authorList>
            <person name="Poyet M."/>
            <person name="Groussin M."/>
            <person name="Gibbons S.M."/>
            <person name="Avila-Pacheco J."/>
            <person name="Jiang X."/>
            <person name="Kearney S.M."/>
            <person name="Perrotta A.R."/>
            <person name="Berdy B."/>
            <person name="Zhao S."/>
            <person name="Lieberman T.D."/>
            <person name="Swanson P.K."/>
            <person name="Smith M."/>
            <person name="Roesemann S."/>
            <person name="Alexander J.E."/>
            <person name="Rich S.A."/>
            <person name="Livny J."/>
            <person name="Vlamakis H."/>
            <person name="Clish C."/>
            <person name="Bullock K."/>
            <person name="Deik A."/>
            <person name="Scott J."/>
            <person name="Pierce K.A."/>
            <person name="Xavier R.J."/>
            <person name="Alm E.J."/>
        </authorList>
    </citation>
    <scope>NUCLEOTIDE SEQUENCE [LARGE SCALE GENOMIC DNA]</scope>
    <source>
        <strain evidence="1 2">BIOML-A7</strain>
    </source>
</reference>
<dbReference type="RefSeq" id="WP_155201934.1">
    <property type="nucleotide sequence ID" value="NZ_WMZL01000055.1"/>
</dbReference>
<dbReference type="AlphaFoldDB" id="A0A6I3QBJ8"/>
<organism evidence="1 2">
    <name type="scientific">Ruthenibacterium lactatiformans</name>
    <dbReference type="NCBI Taxonomy" id="1550024"/>
    <lineage>
        <taxon>Bacteria</taxon>
        <taxon>Bacillati</taxon>
        <taxon>Bacillota</taxon>
        <taxon>Clostridia</taxon>
        <taxon>Eubacteriales</taxon>
        <taxon>Oscillospiraceae</taxon>
        <taxon>Ruthenibacterium</taxon>
    </lineage>
</organism>
<name>A0A6I3QBJ8_9FIRM</name>
<dbReference type="Proteomes" id="UP000449193">
    <property type="component" value="Unassembled WGS sequence"/>
</dbReference>
<comment type="caution">
    <text evidence="1">The sequence shown here is derived from an EMBL/GenBank/DDBJ whole genome shotgun (WGS) entry which is preliminary data.</text>
</comment>
<accession>A0A6I3QBJ8</accession>
<evidence type="ECO:0000313" key="1">
    <source>
        <dbReference type="EMBL" id="MTS53237.1"/>
    </source>
</evidence>
<sequence length="394" mass="43534">MRKWILMLVCVLTLSALSVCFAEDSDNSGEVTAQQIYVNEAITVASETPADAPSQSPVLRDVAYMTQGGRQLIVKLYDIDPDYDVSRLAEPDFEEGGLLYTHKNTIKVSDNRIMETKQASQTVTASHTKKDNAMGSLQPMLEYSENGFTGQLMLQPESITTAEAGKESYGYTVSDTREFSNLDRNDTAYIPKTVEKNGVSLTLAGIDWQAMGNGTFTATASYSGRATGSKVTGYTSKAVYLGEVSKETLDSCTYKVIYEGASIPAPYLQYGLTAGGVLVLIVIFSVIWNKRKNAKIYALLDGEFKIVRRVRISYIDPIVDLTPASVQSRVSEYVITIDRWATKRLNNQRLRILCGDGMVREQTIVNTGYGYKIHLEAIPIPAAEEHEENEYGHT</sequence>
<proteinExistence type="predicted"/>
<evidence type="ECO:0008006" key="3">
    <source>
        <dbReference type="Google" id="ProtNLM"/>
    </source>
</evidence>